<evidence type="ECO:0000313" key="1">
    <source>
        <dbReference type="EMBL" id="GAG46525.1"/>
    </source>
</evidence>
<gene>
    <name evidence="1" type="ORF">S01H1_75034</name>
</gene>
<dbReference type="AlphaFoldDB" id="X0XTF7"/>
<sequence>MTVDPTGKEKAESDYTGIAVADFIVEKRILVRFAQRKLVTDLSLVEWIIEVAFKYYPLMVGIEENKFRSISELMELKMAEMLRCKLIPQEHIEYARTLPYILVELTHKGRPKPTRVGNLTGWIEPKGMGSRMLFAPTTDMDDVIDELLRFPRAK</sequence>
<feature type="non-terminal residue" evidence="1">
    <location>
        <position position="154"/>
    </location>
</feature>
<proteinExistence type="predicted"/>
<dbReference type="EMBL" id="BARS01050233">
    <property type="protein sequence ID" value="GAG46525.1"/>
    <property type="molecule type" value="Genomic_DNA"/>
</dbReference>
<protein>
    <submittedName>
        <fullName evidence="1">Uncharacterized protein</fullName>
    </submittedName>
</protein>
<name>X0XTF7_9ZZZZ</name>
<comment type="caution">
    <text evidence="1">The sequence shown here is derived from an EMBL/GenBank/DDBJ whole genome shotgun (WGS) entry which is preliminary data.</text>
</comment>
<accession>X0XTF7</accession>
<organism evidence="1">
    <name type="scientific">marine sediment metagenome</name>
    <dbReference type="NCBI Taxonomy" id="412755"/>
    <lineage>
        <taxon>unclassified sequences</taxon>
        <taxon>metagenomes</taxon>
        <taxon>ecological metagenomes</taxon>
    </lineage>
</organism>
<reference evidence="1" key="1">
    <citation type="journal article" date="2014" name="Front. Microbiol.">
        <title>High frequency of phylogenetically diverse reductive dehalogenase-homologous genes in deep subseafloor sedimentary metagenomes.</title>
        <authorList>
            <person name="Kawai M."/>
            <person name="Futagami T."/>
            <person name="Toyoda A."/>
            <person name="Takaki Y."/>
            <person name="Nishi S."/>
            <person name="Hori S."/>
            <person name="Arai W."/>
            <person name="Tsubouchi T."/>
            <person name="Morono Y."/>
            <person name="Uchiyama I."/>
            <person name="Ito T."/>
            <person name="Fujiyama A."/>
            <person name="Inagaki F."/>
            <person name="Takami H."/>
        </authorList>
    </citation>
    <scope>NUCLEOTIDE SEQUENCE</scope>
    <source>
        <strain evidence="1">Expedition CK06-06</strain>
    </source>
</reference>